<gene>
    <name evidence="1" type="ORF">KFK14_02065</name>
</gene>
<keyword evidence="2" id="KW-1185">Reference proteome</keyword>
<organism evidence="1 2">
    <name type="scientific">Sphingobium phenoxybenzoativorans</name>
    <dbReference type="NCBI Taxonomy" id="1592790"/>
    <lineage>
        <taxon>Bacteria</taxon>
        <taxon>Pseudomonadati</taxon>
        <taxon>Pseudomonadota</taxon>
        <taxon>Alphaproteobacteria</taxon>
        <taxon>Sphingomonadales</taxon>
        <taxon>Sphingomonadaceae</taxon>
        <taxon>Sphingobium</taxon>
    </lineage>
</organism>
<dbReference type="CDD" id="cd08054">
    <property type="entry name" value="gp6"/>
    <property type="match status" value="1"/>
</dbReference>
<dbReference type="Proteomes" id="UP000681425">
    <property type="component" value="Chromosome"/>
</dbReference>
<evidence type="ECO:0008006" key="3">
    <source>
        <dbReference type="Google" id="ProtNLM"/>
    </source>
</evidence>
<dbReference type="EMBL" id="CP073910">
    <property type="protein sequence ID" value="QUT08049.1"/>
    <property type="molecule type" value="Genomic_DNA"/>
</dbReference>
<evidence type="ECO:0000313" key="1">
    <source>
        <dbReference type="EMBL" id="QUT08049.1"/>
    </source>
</evidence>
<dbReference type="AlphaFoldDB" id="A0A975Q3M0"/>
<dbReference type="KEGG" id="spph:KFK14_02065"/>
<sequence>MEAPDAAALEGAVAQVKAYLRIDSNGEDALTEELLRAALAHAEAFTGQVTLTRAGVATMPVAERWTRLPVTPVRSIGALRGIPAEGSVFTLPVGSHAIDIDASGDGWVRVTTPGSAGRVEVPLVAGMAEDWDGLPEGLRQGVVRLAAHMFTDRDGLNAPPAAVTALWRPWRRMRLT</sequence>
<proteinExistence type="predicted"/>
<protein>
    <recommendedName>
        <fullName evidence="3">PhiE125 gp8 family phage protein</fullName>
    </recommendedName>
</protein>
<dbReference type="NCBIfam" id="TIGR02215">
    <property type="entry name" value="phage_chp_gp8"/>
    <property type="match status" value="1"/>
</dbReference>
<evidence type="ECO:0000313" key="2">
    <source>
        <dbReference type="Proteomes" id="UP000681425"/>
    </source>
</evidence>
<reference evidence="1" key="1">
    <citation type="submission" date="2021-04" db="EMBL/GenBank/DDBJ databases">
        <title>Isolation of p-tert-butylphenol degrading bacteria Sphingobium phenoxybenzoativorans Tas13 from active sludge.</title>
        <authorList>
            <person name="Li Y."/>
        </authorList>
    </citation>
    <scope>NUCLEOTIDE SEQUENCE</scope>
    <source>
        <strain evidence="1">Tas13</strain>
    </source>
</reference>
<dbReference type="Gene3D" id="1.10.3230.30">
    <property type="entry name" value="Phage gp6-like head-tail connector protein"/>
    <property type="match status" value="1"/>
</dbReference>
<dbReference type="InterPro" id="IPR011738">
    <property type="entry name" value="Phage_CHP"/>
</dbReference>
<accession>A0A975Q3M0</accession>
<name>A0A975Q3M0_9SPHN</name>